<accession>A0A501WV80</accession>
<comment type="caution">
    <text evidence="2">The sequence shown here is derived from an EMBL/GenBank/DDBJ whole genome shotgun (WGS) entry which is preliminary data.</text>
</comment>
<keyword evidence="3" id="KW-1185">Reference proteome</keyword>
<evidence type="ECO:0000313" key="2">
    <source>
        <dbReference type="EMBL" id="TPE52652.1"/>
    </source>
</evidence>
<proteinExistence type="predicted"/>
<sequence>MSAGRWRDPASGGVLDEAEAIGRLAAADIALLGERHDSAEDHRWQAGVIAALAARGPLAVGLEMLPRSARPQLDALVAGSLSFAQFVEVSDWARVWGFDPGLYRPIFDVCRARGIPMFGLNVPRALVKRIRAEGWDALPEGERVWLSPAAPASGACRRYLFAMTGGARPGRAARAPEDPAFDSFARAQGVWDRAFACALAEARGRDPTRRLVGVIGRGHLEYGFGVPAQLRHLGAGSAATALPGDGGAVPGEGPIADLVFDRAEPPGG</sequence>
<feature type="domain" description="Haem-binding uptake Tiki superfamily ChaN" evidence="1">
    <location>
        <begin position="21"/>
        <end position="230"/>
    </location>
</feature>
<dbReference type="Proteomes" id="UP000319255">
    <property type="component" value="Unassembled WGS sequence"/>
</dbReference>
<gene>
    <name evidence="2" type="ORF">FJM51_05605</name>
</gene>
<dbReference type="InterPro" id="IPR007314">
    <property type="entry name" value="Cofac_haem-bd_dom"/>
</dbReference>
<dbReference type="Gene3D" id="3.40.50.11550">
    <property type="match status" value="1"/>
</dbReference>
<dbReference type="RefSeq" id="WP_140453134.1">
    <property type="nucleotide sequence ID" value="NZ_VFRP01000003.1"/>
</dbReference>
<organism evidence="2 3">
    <name type="scientific">Amaricoccus solimangrovi</name>
    <dbReference type="NCBI Taxonomy" id="2589815"/>
    <lineage>
        <taxon>Bacteria</taxon>
        <taxon>Pseudomonadati</taxon>
        <taxon>Pseudomonadota</taxon>
        <taxon>Alphaproteobacteria</taxon>
        <taxon>Rhodobacterales</taxon>
        <taxon>Paracoccaceae</taxon>
        <taxon>Amaricoccus</taxon>
    </lineage>
</organism>
<reference evidence="2 3" key="1">
    <citation type="submission" date="2019-06" db="EMBL/GenBank/DDBJ databases">
        <title>A novel bacterium of genus Amaricoccus, isolated from marine sediment.</title>
        <authorList>
            <person name="Huang H."/>
            <person name="Mo K."/>
            <person name="Hu Y."/>
        </authorList>
    </citation>
    <scope>NUCLEOTIDE SEQUENCE [LARGE SCALE GENOMIC DNA]</scope>
    <source>
        <strain evidence="2 3">HB172011</strain>
    </source>
</reference>
<dbReference type="CDD" id="cd14727">
    <property type="entry name" value="ChanN-like"/>
    <property type="match status" value="1"/>
</dbReference>
<keyword evidence="2" id="KW-0449">Lipoprotein</keyword>
<dbReference type="Pfam" id="PF04187">
    <property type="entry name" value="Cofac_haem_bdg"/>
    <property type="match status" value="1"/>
</dbReference>
<dbReference type="SUPFAM" id="SSF159501">
    <property type="entry name" value="EreA/ChaN-like"/>
    <property type="match status" value="1"/>
</dbReference>
<evidence type="ECO:0000313" key="3">
    <source>
        <dbReference type="Proteomes" id="UP000319255"/>
    </source>
</evidence>
<dbReference type="EMBL" id="VFRP01000003">
    <property type="protein sequence ID" value="TPE52652.1"/>
    <property type="molecule type" value="Genomic_DNA"/>
</dbReference>
<evidence type="ECO:0000259" key="1">
    <source>
        <dbReference type="Pfam" id="PF04187"/>
    </source>
</evidence>
<dbReference type="AlphaFoldDB" id="A0A501WV80"/>
<name>A0A501WV80_9RHOB</name>
<protein>
    <submittedName>
        <fullName evidence="2">ChaN family lipoprotein</fullName>
    </submittedName>
</protein>
<dbReference type="OrthoDB" id="9795827at2"/>